<evidence type="ECO:0000313" key="1">
    <source>
        <dbReference type="EMBL" id="PIU37323.1"/>
    </source>
</evidence>
<protein>
    <submittedName>
        <fullName evidence="1">Uncharacterized protein</fullName>
    </submittedName>
</protein>
<accession>A0A2M6YV01</accession>
<dbReference type="Proteomes" id="UP000230184">
    <property type="component" value="Unassembled WGS sequence"/>
</dbReference>
<comment type="caution">
    <text evidence="1">The sequence shown here is derived from an EMBL/GenBank/DDBJ whole genome shotgun (WGS) entry which is preliminary data.</text>
</comment>
<organism evidence="1 2">
    <name type="scientific">Candidatus Roizmanbacteria bacterium CG07_land_8_20_14_0_80_34_15</name>
    <dbReference type="NCBI Taxonomy" id="1974849"/>
    <lineage>
        <taxon>Bacteria</taxon>
        <taxon>Candidatus Roizmaniibacteriota</taxon>
    </lineage>
</organism>
<evidence type="ECO:0000313" key="2">
    <source>
        <dbReference type="Proteomes" id="UP000230184"/>
    </source>
</evidence>
<gene>
    <name evidence="1" type="ORF">COT02_01455</name>
</gene>
<proteinExistence type="predicted"/>
<name>A0A2M6YV01_9BACT</name>
<reference evidence="2" key="1">
    <citation type="submission" date="2017-09" db="EMBL/GenBank/DDBJ databases">
        <title>Depth-based differentiation of microbial function through sediment-hosted aquifers and enrichment of novel symbionts in the deep terrestrial subsurface.</title>
        <authorList>
            <person name="Probst A.J."/>
            <person name="Ladd B."/>
            <person name="Jarett J.K."/>
            <person name="Geller-Mcgrath D.E."/>
            <person name="Sieber C.M.K."/>
            <person name="Emerson J.B."/>
            <person name="Anantharaman K."/>
            <person name="Thomas B.C."/>
            <person name="Malmstrom R."/>
            <person name="Stieglmeier M."/>
            <person name="Klingl A."/>
            <person name="Woyke T."/>
            <person name="Ryan C.M."/>
            <person name="Banfield J.F."/>
        </authorList>
    </citation>
    <scope>NUCLEOTIDE SEQUENCE [LARGE SCALE GENOMIC DNA]</scope>
</reference>
<dbReference type="AlphaFoldDB" id="A0A2M6YV01"/>
<dbReference type="EMBL" id="PEWY01000041">
    <property type="protein sequence ID" value="PIU37323.1"/>
    <property type="molecule type" value="Genomic_DNA"/>
</dbReference>
<sequence>MLILHWTRLSSKIVLINAKTVINKVQTDNKSELKVWENVSVFGSKNTDGNVTAQNVQFNPTQKIKGTEK</sequence>